<dbReference type="Proteomes" id="UP000644010">
    <property type="component" value="Unassembled WGS sequence"/>
</dbReference>
<comment type="caution">
    <text evidence="1">The sequence shown here is derived from an EMBL/GenBank/DDBJ whole genome shotgun (WGS) entry which is preliminary data.</text>
</comment>
<accession>A0ABR7E611</accession>
<reference evidence="1 2" key="1">
    <citation type="submission" date="2020-08" db="EMBL/GenBank/DDBJ databases">
        <title>Genome public.</title>
        <authorList>
            <person name="Liu C."/>
            <person name="Sun Q."/>
        </authorList>
    </citation>
    <scope>NUCLEOTIDE SEQUENCE [LARGE SCALE GENOMIC DNA]</scope>
    <source>
        <strain evidence="1 2">BX2</strain>
    </source>
</reference>
<name>A0ABR7E611_9BACT</name>
<dbReference type="RefSeq" id="WP_186960603.1">
    <property type="nucleotide sequence ID" value="NZ_JACOOI010000022.1"/>
</dbReference>
<dbReference type="GO" id="GO:0016740">
    <property type="term" value="F:transferase activity"/>
    <property type="evidence" value="ECO:0007669"/>
    <property type="project" value="UniProtKB-KW"/>
</dbReference>
<dbReference type="InterPro" id="IPR050194">
    <property type="entry name" value="Glycosyltransferase_grp1"/>
</dbReference>
<evidence type="ECO:0000313" key="1">
    <source>
        <dbReference type="EMBL" id="MBC5644796.1"/>
    </source>
</evidence>
<proteinExistence type="predicted"/>
<dbReference type="EMBL" id="JACOOI010000022">
    <property type="protein sequence ID" value="MBC5644796.1"/>
    <property type="molecule type" value="Genomic_DNA"/>
</dbReference>
<keyword evidence="1" id="KW-0808">Transferase</keyword>
<dbReference type="Gene3D" id="3.40.50.2000">
    <property type="entry name" value="Glycogen Phosphorylase B"/>
    <property type="match status" value="2"/>
</dbReference>
<dbReference type="SUPFAM" id="SSF53756">
    <property type="entry name" value="UDP-Glycosyltransferase/glycogen phosphorylase"/>
    <property type="match status" value="1"/>
</dbReference>
<organism evidence="1 2">
    <name type="scientific">Parabacteroides segnis</name>
    <dbReference type="NCBI Taxonomy" id="2763058"/>
    <lineage>
        <taxon>Bacteria</taxon>
        <taxon>Pseudomonadati</taxon>
        <taxon>Bacteroidota</taxon>
        <taxon>Bacteroidia</taxon>
        <taxon>Bacteroidales</taxon>
        <taxon>Tannerellaceae</taxon>
        <taxon>Parabacteroides</taxon>
    </lineage>
</organism>
<evidence type="ECO:0000313" key="2">
    <source>
        <dbReference type="Proteomes" id="UP000644010"/>
    </source>
</evidence>
<protein>
    <submittedName>
        <fullName evidence="1">Glycosyl transferase family 1</fullName>
    </submittedName>
</protein>
<gene>
    <name evidence="1" type="ORF">H8S77_18100</name>
</gene>
<dbReference type="PANTHER" id="PTHR45947">
    <property type="entry name" value="SULFOQUINOVOSYL TRANSFERASE SQD2"/>
    <property type="match status" value="1"/>
</dbReference>
<dbReference type="PANTHER" id="PTHR45947:SF3">
    <property type="entry name" value="SULFOQUINOVOSYL TRANSFERASE SQD2"/>
    <property type="match status" value="1"/>
</dbReference>
<sequence>MKIIHLCLGNYFVDGYGYQENIITKMHKRQGHEVLIVASTETIVDNFNLGYVESRSYINEDGIPIHRIPYINLFSNILTHKLRFYKGLYKELELFTPDIIFMHNFHFLGVKDVVKYIKRNKGVKLYVDSHVDPGNSIRNKISKYVLHSLLYKYAAKMVTPYASKFYGTLPCRTTLLSDFYGIPKDKIAFLPMGADDELVLKAKESEQRKLIRHKYEIKNDELLIISGGRFDRTKTEIIDLMKVILELSKKYKLRMVIFGALENGDFKVTFDKLCDNHIIRHIGWIKGNESYNFFEAADLMIFAGSHSVLWEQAVGQGKPCIFKYMEGFTHVDLGGNCSFFKERSQAEYIRVIEEFIQNYSHYAEVAKEKGLIYFSYQQIAKRAIGL</sequence>
<keyword evidence="2" id="KW-1185">Reference proteome</keyword>